<protein>
    <submittedName>
        <fullName evidence="3">Uncharacterized protein</fullName>
    </submittedName>
</protein>
<feature type="chain" id="PRO_5030940407" evidence="2">
    <location>
        <begin position="23"/>
        <end position="604"/>
    </location>
</feature>
<accession>A0A7S1ANC6</accession>
<feature type="coiled-coil region" evidence="1">
    <location>
        <begin position="169"/>
        <end position="200"/>
    </location>
</feature>
<name>A0A7S1ANC6_NOCSC</name>
<keyword evidence="2" id="KW-0732">Signal</keyword>
<evidence type="ECO:0000256" key="1">
    <source>
        <dbReference type="SAM" id="Coils"/>
    </source>
</evidence>
<sequence length="604" mass="67167">MKFGKLSFSLLLVLTSTWDVLADARTEKNRIDVLPVLLQLYKRIRSNGELITQVSDSIGRWCQNESSHRLAVTENIERQLQEATIMARQISLDETRLQSEAGLANAAESEKEQQLEEVDSTVAFATAEYSGEQTKVDAMGNAVKHALDVVHVQMQRQSNADPENLYQTLQALQSRVKKEQDSTKKEKEEADQKLVNLKERATASIMETKSQVAAVNTELAHRNRERTLLQGKIAALTRLLDVVRSSAAGTTSACASPTNGAIAVMNASDILKKKLEEVTQVGQDADKEQDPQDSPSFLQTQLKSESFTRDLKQMAKAFPEESSLYLDGARRLAHSAQKALVQVSESLESASNMKHSAKHGDSKTLETETVKSLYSGLLELLNDKQDAVQKRQQWCVQLAHDAAIDAGAVGRSFNRTRVKLALAQTTVTEYESNAVYFEEQGLHVATALKDLSKMFDDEVQSQSQAEIELGVVSQQLSALASEDESAAKDLSQIAFAQKAAFEEWHVHVSDQHAAIVSANSQVQTYLAAEAKRNRQRLTQFKSEAQFFAAMSKAKQGDMSLSKRYQDLSKSMCLSKRIRHLRGKEEQLKDEAEKLLRSYSENVAR</sequence>
<proteinExistence type="predicted"/>
<feature type="signal peptide" evidence="2">
    <location>
        <begin position="1"/>
        <end position="22"/>
    </location>
</feature>
<organism evidence="3">
    <name type="scientific">Noctiluca scintillans</name>
    <name type="common">Sea sparkle</name>
    <name type="synonym">Red tide dinoflagellate</name>
    <dbReference type="NCBI Taxonomy" id="2966"/>
    <lineage>
        <taxon>Eukaryota</taxon>
        <taxon>Sar</taxon>
        <taxon>Alveolata</taxon>
        <taxon>Dinophyceae</taxon>
        <taxon>Noctilucales</taxon>
        <taxon>Noctilucaceae</taxon>
        <taxon>Noctiluca</taxon>
    </lineage>
</organism>
<keyword evidence="1" id="KW-0175">Coiled coil</keyword>
<reference evidence="3" key="1">
    <citation type="submission" date="2021-01" db="EMBL/GenBank/DDBJ databases">
        <authorList>
            <person name="Corre E."/>
            <person name="Pelletier E."/>
            <person name="Niang G."/>
            <person name="Scheremetjew M."/>
            <person name="Finn R."/>
            <person name="Kale V."/>
            <person name="Holt S."/>
            <person name="Cochrane G."/>
            <person name="Meng A."/>
            <person name="Brown T."/>
            <person name="Cohen L."/>
        </authorList>
    </citation>
    <scope>NUCLEOTIDE SEQUENCE</scope>
</reference>
<evidence type="ECO:0000256" key="2">
    <source>
        <dbReference type="SAM" id="SignalP"/>
    </source>
</evidence>
<dbReference type="AlphaFoldDB" id="A0A7S1ANC6"/>
<gene>
    <name evidence="3" type="ORF">NSCI0253_LOCUS34288</name>
</gene>
<dbReference type="EMBL" id="HBFQ01048029">
    <property type="protein sequence ID" value="CAD8859934.1"/>
    <property type="molecule type" value="Transcribed_RNA"/>
</dbReference>
<evidence type="ECO:0000313" key="3">
    <source>
        <dbReference type="EMBL" id="CAD8859934.1"/>
    </source>
</evidence>